<evidence type="ECO:0000256" key="1">
    <source>
        <dbReference type="ARBA" id="ARBA00004167"/>
    </source>
</evidence>
<accession>A0A6J4UCB2</accession>
<name>A0A6J4UCB2_9BACT</name>
<feature type="region of interest" description="Disordered" evidence="11">
    <location>
        <begin position="809"/>
        <end position="836"/>
    </location>
</feature>
<dbReference type="PANTHER" id="PTHR30627:SF2">
    <property type="entry name" value="PEPTIDOGLYCAN D,D-TRANSPEPTIDASE MRDA"/>
    <property type="match status" value="1"/>
</dbReference>
<keyword evidence="8" id="KW-1133">Transmembrane helix</keyword>
<evidence type="ECO:0000256" key="9">
    <source>
        <dbReference type="ARBA" id="ARBA00023136"/>
    </source>
</evidence>
<evidence type="ECO:0000256" key="11">
    <source>
        <dbReference type="SAM" id="MobiDB-lite"/>
    </source>
</evidence>
<dbReference type="GO" id="GO:0005886">
    <property type="term" value="C:plasma membrane"/>
    <property type="evidence" value="ECO:0007669"/>
    <property type="project" value="UniProtKB-SubCell"/>
</dbReference>
<dbReference type="Pfam" id="PF00905">
    <property type="entry name" value="Transpeptidase"/>
    <property type="match status" value="1"/>
</dbReference>
<dbReference type="Gene3D" id="3.90.1310.10">
    <property type="entry name" value="Penicillin-binding protein 2a (Domain 2)"/>
    <property type="match status" value="2"/>
</dbReference>
<keyword evidence="10" id="KW-0961">Cell wall biogenesis/degradation</keyword>
<reference evidence="14" key="1">
    <citation type="submission" date="2020-02" db="EMBL/GenBank/DDBJ databases">
        <authorList>
            <person name="Meier V. D."/>
        </authorList>
    </citation>
    <scope>NUCLEOTIDE SEQUENCE</scope>
    <source>
        <strain evidence="14">AVDCRST_MAG59</strain>
    </source>
</reference>
<keyword evidence="9" id="KW-0472">Membrane</keyword>
<dbReference type="EMBL" id="CADCWF010000063">
    <property type="protein sequence ID" value="CAA9543767.1"/>
    <property type="molecule type" value="Genomic_DNA"/>
</dbReference>
<dbReference type="GO" id="GO:0009002">
    <property type="term" value="F:serine-type D-Ala-D-Ala carboxypeptidase activity"/>
    <property type="evidence" value="ECO:0007669"/>
    <property type="project" value="UniProtKB-EC"/>
</dbReference>
<dbReference type="GO" id="GO:0008658">
    <property type="term" value="F:penicillin binding"/>
    <property type="evidence" value="ECO:0007669"/>
    <property type="project" value="InterPro"/>
</dbReference>
<keyword evidence="14" id="KW-0378">Hydrolase</keyword>
<evidence type="ECO:0000256" key="5">
    <source>
        <dbReference type="ARBA" id="ARBA00022692"/>
    </source>
</evidence>
<feature type="domain" description="Penicillin-binding protein dimerisation" evidence="13">
    <location>
        <begin position="79"/>
        <end position="447"/>
    </location>
</feature>
<dbReference type="EC" id="3.4.16.4" evidence="14"/>
<evidence type="ECO:0000256" key="10">
    <source>
        <dbReference type="ARBA" id="ARBA00023316"/>
    </source>
</evidence>
<gene>
    <name evidence="14" type="ORF">AVDCRST_MAG59-1080</name>
</gene>
<feature type="region of interest" description="Disordered" evidence="11">
    <location>
        <begin position="1"/>
        <end position="22"/>
    </location>
</feature>
<evidence type="ECO:0000256" key="3">
    <source>
        <dbReference type="ARBA" id="ARBA00022475"/>
    </source>
</evidence>
<dbReference type="SUPFAM" id="SSF56519">
    <property type="entry name" value="Penicillin binding protein dimerisation domain"/>
    <property type="match status" value="1"/>
</dbReference>
<dbReference type="GO" id="GO:0009252">
    <property type="term" value="P:peptidoglycan biosynthetic process"/>
    <property type="evidence" value="ECO:0007669"/>
    <property type="project" value="UniProtKB-KW"/>
</dbReference>
<evidence type="ECO:0000256" key="4">
    <source>
        <dbReference type="ARBA" id="ARBA00022645"/>
    </source>
</evidence>
<keyword evidence="4 14" id="KW-0645">Protease</keyword>
<feature type="compositionally biased region" description="Basic and acidic residues" evidence="11">
    <location>
        <begin position="913"/>
        <end position="924"/>
    </location>
</feature>
<dbReference type="Gene3D" id="3.40.710.10">
    <property type="entry name" value="DD-peptidase/beta-lactamase superfamily"/>
    <property type="match status" value="1"/>
</dbReference>
<dbReference type="InterPro" id="IPR036138">
    <property type="entry name" value="PBP_dimer_sf"/>
</dbReference>
<keyword evidence="4 14" id="KW-0121">Carboxypeptidase</keyword>
<evidence type="ECO:0000313" key="14">
    <source>
        <dbReference type="EMBL" id="CAA9543767.1"/>
    </source>
</evidence>
<dbReference type="SUPFAM" id="SSF56601">
    <property type="entry name" value="beta-lactamase/transpeptidase-like"/>
    <property type="match status" value="1"/>
</dbReference>
<evidence type="ECO:0000259" key="12">
    <source>
        <dbReference type="Pfam" id="PF00905"/>
    </source>
</evidence>
<keyword evidence="7" id="KW-0573">Peptidoglycan synthesis</keyword>
<evidence type="ECO:0000259" key="13">
    <source>
        <dbReference type="Pfam" id="PF03717"/>
    </source>
</evidence>
<evidence type="ECO:0000256" key="6">
    <source>
        <dbReference type="ARBA" id="ARBA00022960"/>
    </source>
</evidence>
<protein>
    <submittedName>
        <fullName evidence="14">Peptidoglycan D,D-transpeptidase MrdA</fullName>
        <ecNumber evidence="14">3.4.16.4</ecNumber>
    </submittedName>
</protein>
<feature type="compositionally biased region" description="Low complexity" evidence="11">
    <location>
        <begin position="936"/>
        <end position="946"/>
    </location>
</feature>
<evidence type="ECO:0000256" key="2">
    <source>
        <dbReference type="ARBA" id="ARBA00004236"/>
    </source>
</evidence>
<dbReference type="AlphaFoldDB" id="A0A6J4UCB2"/>
<feature type="region of interest" description="Disordered" evidence="11">
    <location>
        <begin position="913"/>
        <end position="946"/>
    </location>
</feature>
<dbReference type="InterPro" id="IPR005311">
    <property type="entry name" value="PBP_dimer"/>
</dbReference>
<dbReference type="InterPro" id="IPR050515">
    <property type="entry name" value="Beta-lactam/transpept"/>
</dbReference>
<comment type="subcellular location">
    <subcellularLocation>
        <location evidence="2">Cell membrane</location>
    </subcellularLocation>
    <subcellularLocation>
        <location evidence="1">Membrane</location>
        <topology evidence="1">Single-pass membrane protein</topology>
    </subcellularLocation>
</comment>
<keyword evidence="3" id="KW-1003">Cell membrane</keyword>
<dbReference type="InterPro" id="IPR001460">
    <property type="entry name" value="PCN-bd_Tpept"/>
</dbReference>
<keyword evidence="5" id="KW-0812">Transmembrane</keyword>
<evidence type="ECO:0000256" key="8">
    <source>
        <dbReference type="ARBA" id="ARBA00022989"/>
    </source>
</evidence>
<feature type="domain" description="Penicillin-binding protein transpeptidase" evidence="12">
    <location>
        <begin position="510"/>
        <end position="894"/>
    </location>
</feature>
<dbReference type="GO" id="GO:0071555">
    <property type="term" value="P:cell wall organization"/>
    <property type="evidence" value="ECO:0007669"/>
    <property type="project" value="UniProtKB-KW"/>
</dbReference>
<dbReference type="InterPro" id="IPR012338">
    <property type="entry name" value="Beta-lactam/transpept-like"/>
</dbReference>
<sequence length="946" mass="104541">MGRRKRIVYDPPHARKNGKGRRASVLRPEQLFMTRRMLLAKGAVVATFGGLAARLGIMQLAEGEEYRTLAARNTTQAEPIPATRGLIYDRSGRELAVNQQTWEVRLKPGELPDDPAARDRILGHLTNALKLPDALVLDPNDVPEEAQSIVYARTAQLLGKTLTVEPTERTAQYPFFRVAGQMTLVNGHDLLLFVYPDETSRKSDSARITANGRLVAGQEVAWPAPPRFASGGNVLAILLGADDRLGSRVERAVEKLGPATSTEQVVTALREDALEAWTAYIESERERNFLVRLEDDLTTDQAALCRAHLNELPGVGVMNQLQYLVRNGRLQEQIAVKTGVPREVALKLEANRLNLPGVELDSGVLVRRYPGGEAMSHILGYVGKISEEELQRAGELDDQRRAVDENGRIVYEPNDYIGKDGIELQLESMLRGRAGRRIVEMDPAGASWRTLPDSVVDPVPGADVRLSVDLEFQRAVAEILGEGIRYSNEDRQALAAVDPTRRVTKLSGAGSVVALDPRTGEILAMVSYPLYDNQLFVDGISQRKYQEYTSEEADKPLLDRCTRGEYPPGSTLKPFVAAAGLQDKKIDLTKTYTCTGAIQVPYAWDQSKGNTHPCWIWRIGGHEALDVYGALEQSCDVFFYNVGAPRQPIDESKTEYLHYRDSYLNDKRLGLDKHYFEGLGIQPMKRFLAEQFWFDQPTGIELPAEARGVVPDAEWRARQYQGAGWSVGDTINVSIGQGDFLATPLQLALNIAAIANGGTVRRPLLVSETAPRSGQLERREPQVLREVEIDPRWMDTVREGMRRVVHGEKGTARNYPDGSSRWALTNPSGEPEIQIGGKTGTAEIGEADENGVYDRQHAWFTCFAPFDEPEIAVAILVEDGGEGSAYAVPVADRVVRTWFEISGRRKRGLVLRPDADPRETDRSVLAESAAFPPPGAFAASGPQVLE</sequence>
<organism evidence="14">
    <name type="scientific">uncultured Thermomicrobiales bacterium</name>
    <dbReference type="NCBI Taxonomy" id="1645740"/>
    <lineage>
        <taxon>Bacteria</taxon>
        <taxon>Pseudomonadati</taxon>
        <taxon>Thermomicrobiota</taxon>
        <taxon>Thermomicrobia</taxon>
        <taxon>Thermomicrobiales</taxon>
        <taxon>environmental samples</taxon>
    </lineage>
</organism>
<dbReference type="PANTHER" id="PTHR30627">
    <property type="entry name" value="PEPTIDOGLYCAN D,D-TRANSPEPTIDASE"/>
    <property type="match status" value="1"/>
</dbReference>
<evidence type="ECO:0000256" key="7">
    <source>
        <dbReference type="ARBA" id="ARBA00022984"/>
    </source>
</evidence>
<proteinExistence type="predicted"/>
<dbReference type="GO" id="GO:0008360">
    <property type="term" value="P:regulation of cell shape"/>
    <property type="evidence" value="ECO:0007669"/>
    <property type="project" value="UniProtKB-KW"/>
</dbReference>
<keyword evidence="6" id="KW-0133">Cell shape</keyword>
<dbReference type="Pfam" id="PF03717">
    <property type="entry name" value="PBP_dimer"/>
    <property type="match status" value="1"/>
</dbReference>
<dbReference type="GO" id="GO:0071972">
    <property type="term" value="F:peptidoglycan L,D-transpeptidase activity"/>
    <property type="evidence" value="ECO:0007669"/>
    <property type="project" value="TreeGrafter"/>
</dbReference>